<feature type="region of interest" description="Disordered" evidence="5">
    <location>
        <begin position="1455"/>
        <end position="1565"/>
    </location>
</feature>
<accession>A0ABQ5A2W8</accession>
<feature type="domain" description="Integrase catalytic" evidence="6">
    <location>
        <begin position="459"/>
        <end position="671"/>
    </location>
</feature>
<dbReference type="InterPro" id="IPR013103">
    <property type="entry name" value="RVT_2"/>
</dbReference>
<dbReference type="InterPro" id="IPR054722">
    <property type="entry name" value="PolX-like_BBD"/>
</dbReference>
<protein>
    <submittedName>
        <fullName evidence="7">Retrovirus-related pol polyprotein from transposon TNT 1-94</fullName>
    </submittedName>
</protein>
<keyword evidence="3" id="KW-0064">Aspartyl protease</keyword>
<dbReference type="Proteomes" id="UP001151760">
    <property type="component" value="Unassembled WGS sequence"/>
</dbReference>
<evidence type="ECO:0000256" key="1">
    <source>
        <dbReference type="ARBA" id="ARBA00022670"/>
    </source>
</evidence>
<dbReference type="SUPFAM" id="SSF53098">
    <property type="entry name" value="Ribonuclease H-like"/>
    <property type="match status" value="1"/>
</dbReference>
<dbReference type="InterPro" id="IPR012337">
    <property type="entry name" value="RNaseH-like_sf"/>
</dbReference>
<dbReference type="InterPro" id="IPR036397">
    <property type="entry name" value="RNaseH_sf"/>
</dbReference>
<gene>
    <name evidence="7" type="ORF">Tco_0802914</name>
</gene>
<keyword evidence="2" id="KW-0479">Metal-binding</keyword>
<evidence type="ECO:0000256" key="4">
    <source>
        <dbReference type="ARBA" id="ARBA00022801"/>
    </source>
</evidence>
<evidence type="ECO:0000256" key="5">
    <source>
        <dbReference type="SAM" id="MobiDB-lite"/>
    </source>
</evidence>
<feature type="compositionally biased region" description="Basic residues" evidence="5">
    <location>
        <begin position="1476"/>
        <end position="1490"/>
    </location>
</feature>
<evidence type="ECO:0000256" key="2">
    <source>
        <dbReference type="ARBA" id="ARBA00022723"/>
    </source>
</evidence>
<dbReference type="Pfam" id="PF07727">
    <property type="entry name" value="RVT_2"/>
    <property type="match status" value="1"/>
</dbReference>
<feature type="region of interest" description="Disordered" evidence="5">
    <location>
        <begin position="718"/>
        <end position="737"/>
    </location>
</feature>
<feature type="compositionally biased region" description="Basic and acidic residues" evidence="5">
    <location>
        <begin position="1516"/>
        <end position="1525"/>
    </location>
</feature>
<dbReference type="PROSITE" id="PS50994">
    <property type="entry name" value="INTEGRASE"/>
    <property type="match status" value="1"/>
</dbReference>
<dbReference type="Pfam" id="PF22936">
    <property type="entry name" value="Pol_BBD"/>
    <property type="match status" value="1"/>
</dbReference>
<reference evidence="7" key="2">
    <citation type="submission" date="2022-01" db="EMBL/GenBank/DDBJ databases">
        <authorList>
            <person name="Yamashiro T."/>
            <person name="Shiraishi A."/>
            <person name="Satake H."/>
            <person name="Nakayama K."/>
        </authorList>
    </citation>
    <scope>NUCLEOTIDE SEQUENCE</scope>
</reference>
<keyword evidence="1" id="KW-0645">Protease</keyword>
<dbReference type="CDD" id="cd09272">
    <property type="entry name" value="RNase_HI_RT_Ty1"/>
    <property type="match status" value="1"/>
</dbReference>
<dbReference type="InterPro" id="IPR025724">
    <property type="entry name" value="GAG-pre-integrase_dom"/>
</dbReference>
<organism evidence="7 8">
    <name type="scientific">Tanacetum coccineum</name>
    <dbReference type="NCBI Taxonomy" id="301880"/>
    <lineage>
        <taxon>Eukaryota</taxon>
        <taxon>Viridiplantae</taxon>
        <taxon>Streptophyta</taxon>
        <taxon>Embryophyta</taxon>
        <taxon>Tracheophyta</taxon>
        <taxon>Spermatophyta</taxon>
        <taxon>Magnoliopsida</taxon>
        <taxon>eudicotyledons</taxon>
        <taxon>Gunneridae</taxon>
        <taxon>Pentapetalae</taxon>
        <taxon>asterids</taxon>
        <taxon>campanulids</taxon>
        <taxon>Asterales</taxon>
        <taxon>Asteraceae</taxon>
        <taxon>Asteroideae</taxon>
        <taxon>Anthemideae</taxon>
        <taxon>Anthemidinae</taxon>
        <taxon>Tanacetum</taxon>
    </lineage>
</organism>
<comment type="caution">
    <text evidence="7">The sequence shown here is derived from an EMBL/GenBank/DDBJ whole genome shotgun (WGS) entry which is preliminary data.</text>
</comment>
<keyword evidence="8" id="KW-1185">Reference proteome</keyword>
<evidence type="ECO:0000313" key="8">
    <source>
        <dbReference type="Proteomes" id="UP001151760"/>
    </source>
</evidence>
<dbReference type="InterPro" id="IPR001584">
    <property type="entry name" value="Integrase_cat-core"/>
</dbReference>
<evidence type="ECO:0000256" key="3">
    <source>
        <dbReference type="ARBA" id="ARBA00022750"/>
    </source>
</evidence>
<keyword evidence="4" id="KW-0378">Hydrolase</keyword>
<evidence type="ECO:0000259" key="6">
    <source>
        <dbReference type="PROSITE" id="PS50994"/>
    </source>
</evidence>
<reference evidence="7" key="1">
    <citation type="journal article" date="2022" name="Int. J. Mol. Sci.">
        <title>Draft Genome of Tanacetum Coccineum: Genomic Comparison of Closely Related Tanacetum-Family Plants.</title>
        <authorList>
            <person name="Yamashiro T."/>
            <person name="Shiraishi A."/>
            <person name="Nakayama K."/>
            <person name="Satake H."/>
        </authorList>
    </citation>
    <scope>NUCLEOTIDE SEQUENCE</scope>
</reference>
<dbReference type="Gene3D" id="3.30.420.10">
    <property type="entry name" value="Ribonuclease H-like superfamily/Ribonuclease H"/>
    <property type="match status" value="1"/>
</dbReference>
<sequence length="1565" mass="178633">MKAHNKRVNETSTSESVKKDFDEIETINFELEHRVTKLIAENEHLKQTYKQLYDSITNQSRKSVCHNIIKNDLRKLKGKDIVDNATTIASGMYKLDLVILDPKVKNNREAHEYYLINNGTSSYSREMIQELLGYVRETCPDIHKPSEKLVAVTPINKKKIVRFADTVTSSGNIPKVTNRPLFMNVRAKSASKKNKKRKECKPTSKVFNSVRYKLKPTRRTFTLVGNACPLTRLTATNKVPLRVPIPLEVVAPAQIITRVYTRRPKVPKSVQNSKPKVAKSMTTKRMEYGTSQGSDASMLQSHLTYRRSTVKFGNDQVAKIIGYGDYQIGNATISRVYYVEGLGHNLFSVGKFCDSDLEVAFRKHTCFIRNMECVDLLSGSQGTNLYSLSIGDMMTSSPICLLSKATKTKLWLWHRRLSHLNFGAINHLAKHGLVHALPRLKFKKDHLCSACAMGKSKKQSHKPKSEDTNQEKLYLLHMDLCGPMHDASVNGKKYILIIMDDYSWFTWVKFLASKDKAPDFIIKFMKMIQIRLNVTVRNIRTDNGTEFVNQTLRDYYEQVIISHETSDAQTPQQNGVVERPRQLLSHITPKTDPLYDVAMEKLLMSSYMIENPIYPTFTFLVHFATQTMIVRLWANFKLKLLTAMASEQSSLEPALHEMTPATPSSGLVPNPPPSALFLPLSRHEWDLVFQPVFDEFFSPPASVAFLVLVEEALAPVESTSSPSSTTVDQDAPSPKESHDLEVAHMSNDPYFGIPIPETISEEFSSSDVIPTTVHSDAPISKHRTLFCYYNAFLTSIEPKTYKDSLTQPCWIEAMQEELNEFERLEVWELVPRPDKVMVITLKWIYKVKLDELGGILKNKARLVAHEYRQEEGIDFEESFAPVARLEAVWKYLAFAAHMNIIVYQMDVKTTFLNGILREEVYVSQPDGFVDPDNPNHVYRLKKVIYGLKQASRAWYDLLSSFLLSQGFSKGTVDPTLIISRKGKDILLVQIYVEDIIFASTTTELYTLMVDKSKLDEDTQGKAVDPTHYHGMVGTLMYLTSNRPDLVYAVCMCARYQARPTEKHLHAVKRIFRYLRGTVNRGLWYSKDSAIALTAFADDDHAGCQDTIHSTSGSMQLLGNRLVSWSSKRYHFIKEQVENGVVELYFVKTEYQLADIFTKVLCRERIEFLIDKLRMRSFTPETLKELADEAEELWNMNPIATQQAAIDNALVPHEKRLKIERCNARIAFSKPQREETYQVTLEALKLSPSYPAFQIIAEICPRILNQDFIAPPSEEELVTFIQELGYSNRCHMLSTIHTDQMHQPWRTFAAIINRCISGKTTGLDRLRESQAQILWGMYNKKNVDYVALLWEDFMYQADNREISSARKEHMPYPRFTKVIINHFISKDKTISMRNKINLYTICDDSLLSTLKFVSKTQDYQQYGALIHDDMINQDIKDSIPYKTYYDFATRKVPPKKARKYKKVASPSRKMSPVKEAKHVKKAKRVKRHAKKSTTAPTTGVAIRDTPGVYVSKKKAPAKADRSKGDGTDFELGVPDEQQHKTSGTHEGTGTIPGVSDVPKYQSESEN</sequence>
<name>A0ABQ5A2W8_9ASTR</name>
<dbReference type="InterPro" id="IPR043502">
    <property type="entry name" value="DNA/RNA_pol_sf"/>
</dbReference>
<evidence type="ECO:0000313" key="7">
    <source>
        <dbReference type="EMBL" id="GJS95946.1"/>
    </source>
</evidence>
<dbReference type="SUPFAM" id="SSF56672">
    <property type="entry name" value="DNA/RNA polymerases"/>
    <property type="match status" value="1"/>
</dbReference>
<dbReference type="Pfam" id="PF00665">
    <property type="entry name" value="rve"/>
    <property type="match status" value="1"/>
</dbReference>
<proteinExistence type="predicted"/>
<dbReference type="PANTHER" id="PTHR42648">
    <property type="entry name" value="TRANSPOSASE, PUTATIVE-RELATED"/>
    <property type="match status" value="1"/>
</dbReference>
<dbReference type="InterPro" id="IPR039537">
    <property type="entry name" value="Retrotran_Ty1/copia-like"/>
</dbReference>
<dbReference type="PANTHER" id="PTHR42648:SF18">
    <property type="entry name" value="RETROTRANSPOSON, UNCLASSIFIED-LIKE PROTEIN"/>
    <property type="match status" value="1"/>
</dbReference>
<dbReference type="EMBL" id="BQNB010011848">
    <property type="protein sequence ID" value="GJS95946.1"/>
    <property type="molecule type" value="Genomic_DNA"/>
</dbReference>
<dbReference type="Pfam" id="PF13976">
    <property type="entry name" value="gag_pre-integrs"/>
    <property type="match status" value="1"/>
</dbReference>